<evidence type="ECO:0000313" key="1">
    <source>
        <dbReference type="EMBL" id="KAK2656184.1"/>
    </source>
</evidence>
<dbReference type="EMBL" id="JANJYI010000003">
    <property type="protein sequence ID" value="KAK2656184.1"/>
    <property type="molecule type" value="Genomic_DNA"/>
</dbReference>
<dbReference type="AlphaFoldDB" id="A0AAE0CM66"/>
<evidence type="ECO:0000313" key="2">
    <source>
        <dbReference type="Proteomes" id="UP001280121"/>
    </source>
</evidence>
<name>A0AAE0CM66_9ROSI</name>
<organism evidence="1 2">
    <name type="scientific">Dipteronia dyeriana</name>
    <dbReference type="NCBI Taxonomy" id="168575"/>
    <lineage>
        <taxon>Eukaryota</taxon>
        <taxon>Viridiplantae</taxon>
        <taxon>Streptophyta</taxon>
        <taxon>Embryophyta</taxon>
        <taxon>Tracheophyta</taxon>
        <taxon>Spermatophyta</taxon>
        <taxon>Magnoliopsida</taxon>
        <taxon>eudicotyledons</taxon>
        <taxon>Gunneridae</taxon>
        <taxon>Pentapetalae</taxon>
        <taxon>rosids</taxon>
        <taxon>malvids</taxon>
        <taxon>Sapindales</taxon>
        <taxon>Sapindaceae</taxon>
        <taxon>Hippocastanoideae</taxon>
        <taxon>Acereae</taxon>
        <taxon>Dipteronia</taxon>
    </lineage>
</organism>
<reference evidence="1" key="1">
    <citation type="journal article" date="2023" name="Plant J.">
        <title>Genome sequences and population genomics provide insights into the demographic history, inbreeding, and mutation load of two 'living fossil' tree species of Dipteronia.</title>
        <authorList>
            <person name="Feng Y."/>
            <person name="Comes H.P."/>
            <person name="Chen J."/>
            <person name="Zhu S."/>
            <person name="Lu R."/>
            <person name="Zhang X."/>
            <person name="Li P."/>
            <person name="Qiu J."/>
            <person name="Olsen K.M."/>
            <person name="Qiu Y."/>
        </authorList>
    </citation>
    <scope>NUCLEOTIDE SEQUENCE</scope>
    <source>
        <strain evidence="1">KIB01</strain>
    </source>
</reference>
<keyword evidence="2" id="KW-1185">Reference proteome</keyword>
<accession>A0AAE0CM66</accession>
<proteinExistence type="predicted"/>
<sequence length="127" mass="14001">MDELPCELALACIRVRRFSYIDYCSPYYSSAFLAAAYSGEIHPVGHPPEWLVPEDIASIVVLPPVSRRLPERPKKNRIPSFGEAVSQSRCTTCHRNGYNSHSCTYSKSSRLLTSTIGVGKGSGSHNV</sequence>
<gene>
    <name evidence="1" type="ORF">Ddye_009236</name>
</gene>
<dbReference type="Proteomes" id="UP001280121">
    <property type="component" value="Unassembled WGS sequence"/>
</dbReference>
<comment type="caution">
    <text evidence="1">The sequence shown here is derived from an EMBL/GenBank/DDBJ whole genome shotgun (WGS) entry which is preliminary data.</text>
</comment>
<protein>
    <submittedName>
        <fullName evidence="1">Uncharacterized protein</fullName>
    </submittedName>
</protein>